<dbReference type="PANTHER" id="PTHR30471:SF3">
    <property type="entry name" value="UPF0758 PROTEIN YEES-RELATED"/>
    <property type="match status" value="1"/>
</dbReference>
<proteinExistence type="inferred from homology"/>
<evidence type="ECO:0000256" key="2">
    <source>
        <dbReference type="ARBA" id="ARBA00022670"/>
    </source>
</evidence>
<evidence type="ECO:0000256" key="3">
    <source>
        <dbReference type="ARBA" id="ARBA00022723"/>
    </source>
</evidence>
<dbReference type="InterPro" id="IPR001405">
    <property type="entry name" value="UPF0758"/>
</dbReference>
<reference evidence="8" key="1">
    <citation type="journal article" date="2010" name="PLoS ONE">
        <title>Characterization of a New SCCmec Element in Staphylococcus cohnii.</title>
        <authorList>
            <person name="Zong Z."/>
            <person name="Lu X."/>
        </authorList>
    </citation>
    <scope>NUCLEOTIDE SEQUENCE</scope>
    <source>
        <strain evidence="8">WC28</strain>
    </source>
</reference>
<dbReference type="GO" id="GO:0006508">
    <property type="term" value="P:proteolysis"/>
    <property type="evidence" value="ECO:0007669"/>
    <property type="project" value="UniProtKB-KW"/>
</dbReference>
<dbReference type="InterPro" id="IPR037518">
    <property type="entry name" value="MPN"/>
</dbReference>
<dbReference type="EMBL" id="GU370073">
    <property type="protein sequence ID" value="ADW95362.1"/>
    <property type="molecule type" value="Genomic_DNA"/>
</dbReference>
<dbReference type="PANTHER" id="PTHR30471">
    <property type="entry name" value="DNA REPAIR PROTEIN RADC"/>
    <property type="match status" value="1"/>
</dbReference>
<dbReference type="AlphaFoldDB" id="F4YAK1"/>
<dbReference type="PROSITE" id="PS50249">
    <property type="entry name" value="MPN"/>
    <property type="match status" value="1"/>
</dbReference>
<feature type="domain" description="MPN" evidence="7">
    <location>
        <begin position="37"/>
        <end position="162"/>
    </location>
</feature>
<reference evidence="8" key="2">
    <citation type="submission" date="2011-02" db="EMBL/GenBank/DDBJ databases">
        <authorList>
            <person name="Zong Z."/>
        </authorList>
    </citation>
    <scope>NUCLEOTIDE SEQUENCE</scope>
    <source>
        <strain evidence="8">WC28</strain>
    </source>
</reference>
<keyword evidence="5" id="KW-0862">Zinc</keyword>
<evidence type="ECO:0000259" key="7">
    <source>
        <dbReference type="PROSITE" id="PS50249"/>
    </source>
</evidence>
<keyword evidence="6" id="KW-0482">Metalloprotease</keyword>
<evidence type="ECO:0000313" key="8">
    <source>
        <dbReference type="EMBL" id="ADW95362.1"/>
    </source>
</evidence>
<keyword evidence="2" id="KW-0645">Protease</keyword>
<comment type="similarity">
    <text evidence="1">Belongs to the UPF0758 family.</text>
</comment>
<dbReference type="InterPro" id="IPR020891">
    <property type="entry name" value="UPF0758_CS"/>
</dbReference>
<dbReference type="GO" id="GO:0008237">
    <property type="term" value="F:metallopeptidase activity"/>
    <property type="evidence" value="ECO:0007669"/>
    <property type="project" value="UniProtKB-KW"/>
</dbReference>
<keyword evidence="4" id="KW-0378">Hydrolase</keyword>
<sequence>MGVKSLMNMEVNMESKQINIVSLQMIKTGTLSYLKRRITSPEDATDIMKLFIGNSDREHLILICMNSKNEPTHIQTLSIGSINQSIIHPREIFKTAILSNANSIMIGHNHPSGDVTPSPEDINITERLMLISEMMGILFYDHIVFSESHTHSIMKYDMKHEV</sequence>
<evidence type="ECO:0000256" key="1">
    <source>
        <dbReference type="ARBA" id="ARBA00010243"/>
    </source>
</evidence>
<dbReference type="CDD" id="cd08071">
    <property type="entry name" value="MPN_DUF2466"/>
    <property type="match status" value="1"/>
</dbReference>
<evidence type="ECO:0000256" key="5">
    <source>
        <dbReference type="ARBA" id="ARBA00022833"/>
    </source>
</evidence>
<name>F4YAK1_9STAP</name>
<dbReference type="Pfam" id="PF04002">
    <property type="entry name" value="RadC"/>
    <property type="match status" value="1"/>
</dbReference>
<dbReference type="PROSITE" id="PS01302">
    <property type="entry name" value="UPF0758"/>
    <property type="match status" value="1"/>
</dbReference>
<evidence type="ECO:0000256" key="4">
    <source>
        <dbReference type="ARBA" id="ARBA00022801"/>
    </source>
</evidence>
<dbReference type="InterPro" id="IPR025657">
    <property type="entry name" value="RadC_JAB"/>
</dbReference>
<accession>F4YAK1</accession>
<dbReference type="Gene3D" id="3.40.140.10">
    <property type="entry name" value="Cytidine Deaminase, domain 2"/>
    <property type="match status" value="1"/>
</dbReference>
<keyword evidence="3" id="KW-0479">Metal-binding</keyword>
<evidence type="ECO:0000256" key="6">
    <source>
        <dbReference type="ARBA" id="ARBA00023049"/>
    </source>
</evidence>
<protein>
    <recommendedName>
        <fullName evidence="7">MPN domain-containing protein</fullName>
    </recommendedName>
</protein>
<dbReference type="GO" id="GO:0046872">
    <property type="term" value="F:metal ion binding"/>
    <property type="evidence" value="ECO:0007669"/>
    <property type="project" value="UniProtKB-KW"/>
</dbReference>
<organism evidence="8">
    <name type="scientific">Staphylococcus cohnii</name>
    <dbReference type="NCBI Taxonomy" id="29382"/>
    <lineage>
        <taxon>Bacteria</taxon>
        <taxon>Bacillati</taxon>
        <taxon>Bacillota</taxon>
        <taxon>Bacilli</taxon>
        <taxon>Bacillales</taxon>
        <taxon>Staphylococcaceae</taxon>
        <taxon>Staphylococcus</taxon>
        <taxon>Staphylococcus cohnii species complex</taxon>
    </lineage>
</organism>